<evidence type="ECO:0000259" key="9">
    <source>
        <dbReference type="Pfam" id="PF12832"/>
    </source>
</evidence>
<keyword evidence="3" id="KW-1003">Cell membrane</keyword>
<feature type="transmembrane region" description="Helical" evidence="8">
    <location>
        <begin position="196"/>
        <end position="218"/>
    </location>
</feature>
<comment type="caution">
    <text evidence="10">The sequence shown here is derived from an EMBL/GenBank/DDBJ whole genome shotgun (WGS) entry which is preliminary data.</text>
</comment>
<keyword evidence="11" id="KW-1185">Reference proteome</keyword>
<dbReference type="Proteomes" id="UP000789845">
    <property type="component" value="Unassembled WGS sequence"/>
</dbReference>
<dbReference type="PANTHER" id="PTHR23522">
    <property type="entry name" value="BLL5896 PROTEIN"/>
    <property type="match status" value="1"/>
</dbReference>
<evidence type="ECO:0000256" key="4">
    <source>
        <dbReference type="ARBA" id="ARBA00022519"/>
    </source>
</evidence>
<dbReference type="EMBL" id="CAKJTG010000016">
    <property type="protein sequence ID" value="CAG9609122.1"/>
    <property type="molecule type" value="Genomic_DNA"/>
</dbReference>
<dbReference type="GO" id="GO:0005886">
    <property type="term" value="C:plasma membrane"/>
    <property type="evidence" value="ECO:0007669"/>
    <property type="project" value="UniProtKB-SubCell"/>
</dbReference>
<dbReference type="GO" id="GO:0030395">
    <property type="term" value="F:lactose binding"/>
    <property type="evidence" value="ECO:0007669"/>
    <property type="project" value="TreeGrafter"/>
</dbReference>
<keyword evidence="7 8" id="KW-0472">Membrane</keyword>
<feature type="transmembrane region" description="Helical" evidence="8">
    <location>
        <begin position="328"/>
        <end position="349"/>
    </location>
</feature>
<feature type="transmembrane region" description="Helical" evidence="8">
    <location>
        <begin position="355"/>
        <end position="374"/>
    </location>
</feature>
<evidence type="ECO:0000313" key="11">
    <source>
        <dbReference type="Proteomes" id="UP000789845"/>
    </source>
</evidence>
<feature type="transmembrane region" description="Helical" evidence="8">
    <location>
        <begin position="288"/>
        <end position="307"/>
    </location>
</feature>
<feature type="transmembrane region" description="Helical" evidence="8">
    <location>
        <begin position="100"/>
        <end position="123"/>
    </location>
</feature>
<dbReference type="InterPro" id="IPR024989">
    <property type="entry name" value="MFS_assoc_dom"/>
</dbReference>
<proteinExistence type="predicted"/>
<keyword evidence="6 8" id="KW-1133">Transmembrane helix</keyword>
<sequence length="396" mass="44155">MKYLLTKYRNPRTMLITIMFFYYLSMGILIPYLPLLVSRTVDAKQVGFLMAVGAITLMVMQPIWGWFSDKYSIKLVLIISIIGTMTATVFFPFASGSATWLLILSIYFIFQSPIATLIDTLVVTNFTETFGRIRLWGSIGFGIAVFLGSNFLGNLIYILHLGLLIVTLAFVLFIKLPKKQNSSVVSNFAISKFLHVFRIGPMFIVLVSLLFTAISIKGNATFYSIGLNELHVYGLLLGTAWLLQVFPEIGVFIFVDKLSKKVTPWTLVIIGVSVFAVHFSLLGYFHTIWAWILLQPLVSIAFCFWYSGAIRLVKSLVPTEFQATGQSVFSAVCNGLGGMSGSIISGVIVSTWNVFVFYRIAGLLCLGTAILIYLMKGYVEKNKAENLSIETFSRLP</sequence>
<protein>
    <recommendedName>
        <fullName evidence="9">Major facilitator superfamily associated domain-containing protein</fullName>
    </recommendedName>
</protein>
<evidence type="ECO:0000256" key="8">
    <source>
        <dbReference type="SAM" id="Phobius"/>
    </source>
</evidence>
<gene>
    <name evidence="10" type="ORF">NEOCIP111885_02863</name>
</gene>
<feature type="domain" description="Major facilitator superfamily associated" evidence="9">
    <location>
        <begin position="14"/>
        <end position="358"/>
    </location>
</feature>
<feature type="transmembrane region" description="Helical" evidence="8">
    <location>
        <begin position="158"/>
        <end position="176"/>
    </location>
</feature>
<keyword evidence="2" id="KW-0813">Transport</keyword>
<feature type="transmembrane region" description="Helical" evidence="8">
    <location>
        <begin position="12"/>
        <end position="33"/>
    </location>
</feature>
<keyword evidence="5 8" id="KW-0812">Transmembrane</keyword>
<comment type="subcellular location">
    <subcellularLocation>
        <location evidence="1">Cell inner membrane</location>
        <topology evidence="1">Multi-pass membrane protein</topology>
    </subcellularLocation>
</comment>
<dbReference type="PANTHER" id="PTHR23522:SF10">
    <property type="entry name" value="3-PHENYLPROPIONIC ACID TRANSPORTER-RELATED"/>
    <property type="match status" value="1"/>
</dbReference>
<dbReference type="Pfam" id="PF12832">
    <property type="entry name" value="MFS_1_like"/>
    <property type="match status" value="1"/>
</dbReference>
<evidence type="ECO:0000256" key="7">
    <source>
        <dbReference type="ARBA" id="ARBA00023136"/>
    </source>
</evidence>
<feature type="transmembrane region" description="Helical" evidence="8">
    <location>
        <begin position="45"/>
        <end position="63"/>
    </location>
</feature>
<dbReference type="RefSeq" id="WP_230497359.1">
    <property type="nucleotide sequence ID" value="NZ_CAKJTG010000016.1"/>
</dbReference>
<evidence type="ECO:0000256" key="2">
    <source>
        <dbReference type="ARBA" id="ARBA00022448"/>
    </source>
</evidence>
<dbReference type="AlphaFoldDB" id="A0A9C7LB67"/>
<organism evidence="10 11">
    <name type="scientific">Pseudoneobacillus rhizosphaerae</name>
    <dbReference type="NCBI Taxonomy" id="2880968"/>
    <lineage>
        <taxon>Bacteria</taxon>
        <taxon>Bacillati</taxon>
        <taxon>Bacillota</taxon>
        <taxon>Bacilli</taxon>
        <taxon>Bacillales</taxon>
        <taxon>Bacillaceae</taxon>
        <taxon>Pseudoneobacillus</taxon>
    </lineage>
</organism>
<feature type="transmembrane region" description="Helical" evidence="8">
    <location>
        <begin position="230"/>
        <end position="255"/>
    </location>
</feature>
<evidence type="ECO:0000256" key="1">
    <source>
        <dbReference type="ARBA" id="ARBA00004429"/>
    </source>
</evidence>
<accession>A0A9C7LB67</accession>
<dbReference type="SUPFAM" id="SSF103473">
    <property type="entry name" value="MFS general substrate transporter"/>
    <property type="match status" value="1"/>
</dbReference>
<name>A0A9C7LB67_9BACI</name>
<dbReference type="InterPro" id="IPR036259">
    <property type="entry name" value="MFS_trans_sf"/>
</dbReference>
<evidence type="ECO:0000256" key="6">
    <source>
        <dbReference type="ARBA" id="ARBA00022989"/>
    </source>
</evidence>
<keyword evidence="4" id="KW-0997">Cell inner membrane</keyword>
<feature type="transmembrane region" description="Helical" evidence="8">
    <location>
        <begin position="262"/>
        <end position="282"/>
    </location>
</feature>
<evidence type="ECO:0000313" key="10">
    <source>
        <dbReference type="EMBL" id="CAG9609122.1"/>
    </source>
</evidence>
<dbReference type="Gene3D" id="1.20.1250.20">
    <property type="entry name" value="MFS general substrate transporter like domains"/>
    <property type="match status" value="2"/>
</dbReference>
<feature type="transmembrane region" description="Helical" evidence="8">
    <location>
        <begin position="135"/>
        <end position="152"/>
    </location>
</feature>
<evidence type="ECO:0000256" key="3">
    <source>
        <dbReference type="ARBA" id="ARBA00022475"/>
    </source>
</evidence>
<evidence type="ECO:0000256" key="5">
    <source>
        <dbReference type="ARBA" id="ARBA00022692"/>
    </source>
</evidence>
<feature type="transmembrane region" description="Helical" evidence="8">
    <location>
        <begin position="75"/>
        <end position="94"/>
    </location>
</feature>
<reference evidence="10" key="1">
    <citation type="submission" date="2021-10" db="EMBL/GenBank/DDBJ databases">
        <authorList>
            <person name="Criscuolo A."/>
        </authorList>
    </citation>
    <scope>NUCLEOTIDE SEQUENCE</scope>
    <source>
        <strain evidence="10">CIP111885</strain>
    </source>
</reference>
<dbReference type="GO" id="GO:0015528">
    <property type="term" value="F:lactose:proton symporter activity"/>
    <property type="evidence" value="ECO:0007669"/>
    <property type="project" value="TreeGrafter"/>
</dbReference>